<reference evidence="2 3" key="1">
    <citation type="submission" date="2019-11" db="EMBL/GenBank/DDBJ databases">
        <title>Whole genome sequence of Oryza granulata.</title>
        <authorList>
            <person name="Li W."/>
        </authorList>
    </citation>
    <scope>NUCLEOTIDE SEQUENCE [LARGE SCALE GENOMIC DNA]</scope>
    <source>
        <strain evidence="3">cv. Menghai</strain>
        <tissue evidence="2">Leaf</tissue>
    </source>
</reference>
<keyword evidence="3" id="KW-1185">Reference proteome</keyword>
<accession>A0A6G1C4L2</accession>
<dbReference type="EMBL" id="SPHZ02000010">
    <property type="protein sequence ID" value="KAF0895102.1"/>
    <property type="molecule type" value="Genomic_DNA"/>
</dbReference>
<feature type="region of interest" description="Disordered" evidence="1">
    <location>
        <begin position="39"/>
        <end position="80"/>
    </location>
</feature>
<proteinExistence type="predicted"/>
<gene>
    <name evidence="2" type="ORF">E2562_006809</name>
</gene>
<sequence>MNHVGTRMVPFGRRIGSESKEEVVVAVASLLTPPAIEWRSLEPGGSGGVDLEVKKQAGGGGASRSTSHYLAAVPPDTSSPHCHRRGRWWW</sequence>
<evidence type="ECO:0000313" key="2">
    <source>
        <dbReference type="EMBL" id="KAF0895102.1"/>
    </source>
</evidence>
<evidence type="ECO:0000256" key="1">
    <source>
        <dbReference type="SAM" id="MobiDB-lite"/>
    </source>
</evidence>
<dbReference type="Proteomes" id="UP000479710">
    <property type="component" value="Unassembled WGS sequence"/>
</dbReference>
<name>A0A6G1C4L2_9ORYZ</name>
<organism evidence="2 3">
    <name type="scientific">Oryza meyeriana var. granulata</name>
    <dbReference type="NCBI Taxonomy" id="110450"/>
    <lineage>
        <taxon>Eukaryota</taxon>
        <taxon>Viridiplantae</taxon>
        <taxon>Streptophyta</taxon>
        <taxon>Embryophyta</taxon>
        <taxon>Tracheophyta</taxon>
        <taxon>Spermatophyta</taxon>
        <taxon>Magnoliopsida</taxon>
        <taxon>Liliopsida</taxon>
        <taxon>Poales</taxon>
        <taxon>Poaceae</taxon>
        <taxon>BOP clade</taxon>
        <taxon>Oryzoideae</taxon>
        <taxon>Oryzeae</taxon>
        <taxon>Oryzinae</taxon>
        <taxon>Oryza</taxon>
        <taxon>Oryza meyeriana</taxon>
    </lineage>
</organism>
<dbReference type="AlphaFoldDB" id="A0A6G1C4L2"/>
<comment type="caution">
    <text evidence="2">The sequence shown here is derived from an EMBL/GenBank/DDBJ whole genome shotgun (WGS) entry which is preliminary data.</text>
</comment>
<evidence type="ECO:0000313" key="3">
    <source>
        <dbReference type="Proteomes" id="UP000479710"/>
    </source>
</evidence>
<protein>
    <submittedName>
        <fullName evidence="2">Uncharacterized protein</fullName>
    </submittedName>
</protein>